<gene>
    <name evidence="1" type="ORF">HhPH1_gp33</name>
</gene>
<dbReference type="KEGG" id="vg:15152036"/>
<accession>M4JFB1</accession>
<keyword evidence="2" id="KW-1185">Reference proteome</keyword>
<evidence type="ECO:0000313" key="2">
    <source>
        <dbReference type="Proteomes" id="UP000012173"/>
    </source>
</evidence>
<evidence type="ECO:0000313" key="1">
    <source>
        <dbReference type="EMBL" id="AGC65558.1"/>
    </source>
</evidence>
<sequence length="88" mass="9896">MSNECRRCGTETEAPFITTTGGLRFDGWLCDHCRQSFREWLEASEKPPVRGGCSSCAGPVEATFRYVGHGVEVVVHCPRCDWTERVDE</sequence>
<dbReference type="Proteomes" id="UP000012173">
    <property type="component" value="Segment"/>
</dbReference>
<name>M4JFB1_9VIRU</name>
<dbReference type="OrthoDB" id="28715at10239"/>
<dbReference type="GeneID" id="15152036"/>
<proteinExistence type="predicted"/>
<reference evidence="1 2" key="1">
    <citation type="journal article" date="2013" name="Archaea">
        <title>PH1: An Archaeovirus of Haloarcula hispanica Related to SH1 and HHIV-2.</title>
        <authorList>
            <person name="Porter K."/>
            <person name="Tang S.-L."/>
            <person name="Chen C.-P."/>
            <person name="Chiang P.-W."/>
            <person name="Hong M.-J."/>
            <person name="Dyall-Smith M.L."/>
        </authorList>
    </citation>
    <scope>NUCLEOTIDE SEQUENCE [LARGE SCALE GENOMIC DNA]</scope>
    <source>
        <strain evidence="1">1</strain>
    </source>
</reference>
<dbReference type="RefSeq" id="YP_007761622.1">
    <property type="nucleotide sequence ID" value="NC_020998.1"/>
</dbReference>
<protein>
    <submittedName>
        <fullName evidence="1">Uncharacterized protein</fullName>
    </submittedName>
</protein>
<dbReference type="EMBL" id="KC252997">
    <property type="protein sequence ID" value="AGC65558.1"/>
    <property type="molecule type" value="Genomic_DNA"/>
</dbReference>
<organism evidence="1 2">
    <name type="scientific">Haloarcula hispanica virus PH1</name>
    <dbReference type="NCBI Taxonomy" id="1282967"/>
    <lineage>
        <taxon>Viruses</taxon>
        <taxon>Singelaviria</taxon>
        <taxon>Helvetiavirae</taxon>
        <taxon>Dividoviricota</taxon>
        <taxon>Laserviricetes</taxon>
        <taxon>Halopanivirales</taxon>
        <taxon>Sphaerolipoviridae</taxon>
        <taxon>Alphasphaerolipovirus</taxon>
        <taxon>Alphasphaerolipovirus pinkense</taxon>
    </lineage>
</organism>